<feature type="domain" description="Response regulatory" evidence="3">
    <location>
        <begin position="2"/>
        <end position="115"/>
    </location>
</feature>
<dbReference type="Gene3D" id="2.40.50.1020">
    <property type="entry name" value="LytTr DNA-binding domain"/>
    <property type="match status" value="1"/>
</dbReference>
<dbReference type="PROSITE" id="PS50110">
    <property type="entry name" value="RESPONSE_REGULATORY"/>
    <property type="match status" value="1"/>
</dbReference>
<dbReference type="PROSITE" id="PS50930">
    <property type="entry name" value="HTH_LYTTR"/>
    <property type="match status" value="1"/>
</dbReference>
<dbReference type="GO" id="GO:0003677">
    <property type="term" value="F:DNA binding"/>
    <property type="evidence" value="ECO:0007669"/>
    <property type="project" value="InterPro"/>
</dbReference>
<evidence type="ECO:0000259" key="3">
    <source>
        <dbReference type="PROSITE" id="PS50110"/>
    </source>
</evidence>
<dbReference type="Proteomes" id="UP000092671">
    <property type="component" value="Unassembled WGS sequence"/>
</dbReference>
<dbReference type="SMART" id="SM00448">
    <property type="entry name" value="REC"/>
    <property type="match status" value="1"/>
</dbReference>
<accession>A0A1B8PI79</accession>
<dbReference type="RefSeq" id="WP_066893980.1">
    <property type="nucleotide sequence ID" value="NZ_LZDN01000040.1"/>
</dbReference>
<dbReference type="InterPro" id="IPR046947">
    <property type="entry name" value="LytR-like"/>
</dbReference>
<dbReference type="EMBL" id="LZDN01000040">
    <property type="protein sequence ID" value="OBX48899.1"/>
    <property type="molecule type" value="Genomic_DNA"/>
</dbReference>
<dbReference type="SUPFAM" id="SSF52172">
    <property type="entry name" value="CheY-like"/>
    <property type="match status" value="1"/>
</dbReference>
<proteinExistence type="predicted"/>
<evidence type="ECO:0000256" key="1">
    <source>
        <dbReference type="ARBA" id="ARBA00023012"/>
    </source>
</evidence>
<evidence type="ECO:0000259" key="4">
    <source>
        <dbReference type="PROSITE" id="PS50930"/>
    </source>
</evidence>
<dbReference type="GO" id="GO:0000156">
    <property type="term" value="F:phosphorelay response regulator activity"/>
    <property type="evidence" value="ECO:0007669"/>
    <property type="project" value="InterPro"/>
</dbReference>
<gene>
    <name evidence="5" type="ORF">A9Z60_04490</name>
</gene>
<reference evidence="5 6" key="1">
    <citation type="submission" date="2016-06" db="EMBL/GenBank/DDBJ databases">
        <title>Draft genome of Moraxella nonliquefaciens CCUG 60284.</title>
        <authorList>
            <person name="Salva-Serra F."/>
            <person name="Engstrom-Jakobsson H."/>
            <person name="Thorell K."/>
            <person name="Gonzales-Siles L."/>
            <person name="Karlsson R."/>
            <person name="Boulund F."/>
            <person name="Engstrand L."/>
            <person name="Kristiansson E."/>
            <person name="Moore E."/>
        </authorList>
    </citation>
    <scope>NUCLEOTIDE SEQUENCE [LARGE SCALE GENOMIC DNA]</scope>
    <source>
        <strain evidence="5 6">CCUG 60284</strain>
    </source>
</reference>
<dbReference type="InterPro" id="IPR011006">
    <property type="entry name" value="CheY-like_superfamily"/>
</dbReference>
<dbReference type="Gene3D" id="3.40.50.2300">
    <property type="match status" value="1"/>
</dbReference>
<dbReference type="InterPro" id="IPR007492">
    <property type="entry name" value="LytTR_DNA-bd_dom"/>
</dbReference>
<protein>
    <recommendedName>
        <fullName evidence="7">DNA-binding response regulator</fullName>
    </recommendedName>
</protein>
<evidence type="ECO:0000256" key="2">
    <source>
        <dbReference type="PROSITE-ProRule" id="PRU00169"/>
    </source>
</evidence>
<dbReference type="PANTHER" id="PTHR37299">
    <property type="entry name" value="TRANSCRIPTIONAL REGULATOR-RELATED"/>
    <property type="match status" value="1"/>
</dbReference>
<organism evidence="5 6">
    <name type="scientific">Moraxella nonliquefaciens</name>
    <dbReference type="NCBI Taxonomy" id="478"/>
    <lineage>
        <taxon>Bacteria</taxon>
        <taxon>Pseudomonadati</taxon>
        <taxon>Pseudomonadota</taxon>
        <taxon>Gammaproteobacteria</taxon>
        <taxon>Moraxellales</taxon>
        <taxon>Moraxellaceae</taxon>
        <taxon>Moraxella</taxon>
    </lineage>
</organism>
<dbReference type="AlphaFoldDB" id="A0A1B8PI79"/>
<comment type="caution">
    <text evidence="5">The sequence shown here is derived from an EMBL/GenBank/DDBJ whole genome shotgun (WGS) entry which is preliminary data.</text>
</comment>
<keyword evidence="1" id="KW-0902">Two-component regulatory system</keyword>
<name>A0A1B8PI79_MORNO</name>
<feature type="domain" description="HTH LytTR-type" evidence="4">
    <location>
        <begin position="139"/>
        <end position="243"/>
    </location>
</feature>
<dbReference type="SMART" id="SM00850">
    <property type="entry name" value="LytTR"/>
    <property type="match status" value="1"/>
</dbReference>
<dbReference type="Pfam" id="PF00072">
    <property type="entry name" value="Response_reg"/>
    <property type="match status" value="1"/>
</dbReference>
<comment type="caution">
    <text evidence="2">Lacks conserved residue(s) required for the propagation of feature annotation.</text>
</comment>
<sequence length="244" mass="28655">MRILICESELALRKHIQAIFELLTHEIVGQAERLEEAYTLVMEHQPEIVLINAHLTYIEEFCQKLNREFDHPPAMIFFGLDDTHLMLNAFKWGICDYIPIPIQENEIKNALQKCCRINAAQQANFNEKNGKSGRTRQYIAARTHRGIELISLSDVYYFTADQKYVKVRHKNGVVLIDETLKDLEEEFEGIMFRIHRNALINLDYLDLLETVDNGQYQVRFRDVSEKLSVSRRHLPMLREKIHSI</sequence>
<evidence type="ECO:0000313" key="5">
    <source>
        <dbReference type="EMBL" id="OBX48899.1"/>
    </source>
</evidence>
<evidence type="ECO:0000313" key="6">
    <source>
        <dbReference type="Proteomes" id="UP000092671"/>
    </source>
</evidence>
<dbReference type="PANTHER" id="PTHR37299:SF1">
    <property type="entry name" value="STAGE 0 SPORULATION PROTEIN A HOMOLOG"/>
    <property type="match status" value="1"/>
</dbReference>
<dbReference type="Pfam" id="PF04397">
    <property type="entry name" value="LytTR"/>
    <property type="match status" value="1"/>
</dbReference>
<dbReference type="InterPro" id="IPR001789">
    <property type="entry name" value="Sig_transdc_resp-reg_receiver"/>
</dbReference>
<evidence type="ECO:0008006" key="7">
    <source>
        <dbReference type="Google" id="ProtNLM"/>
    </source>
</evidence>